<dbReference type="InterPro" id="IPR029062">
    <property type="entry name" value="Class_I_gatase-like"/>
</dbReference>
<dbReference type="InterPro" id="IPR021196">
    <property type="entry name" value="PdxT/SNO_CS"/>
</dbReference>
<dbReference type="PROSITE" id="PS51274">
    <property type="entry name" value="GATASE_COBBQ"/>
    <property type="match status" value="1"/>
</dbReference>
<keyword evidence="4 10" id="KW-0315">Glutamine amidotransferase</keyword>
<evidence type="ECO:0000256" key="3">
    <source>
        <dbReference type="ARBA" id="ARBA00022898"/>
    </source>
</evidence>
<evidence type="ECO:0000313" key="13">
    <source>
        <dbReference type="EMBL" id="SHH83568.1"/>
    </source>
</evidence>
<dbReference type="UniPathway" id="UPA00245"/>
<evidence type="ECO:0000256" key="1">
    <source>
        <dbReference type="ARBA" id="ARBA00008345"/>
    </source>
</evidence>
<comment type="catalytic activity">
    <reaction evidence="7 10">
        <text>L-glutamine + H2O = L-glutamate + NH4(+)</text>
        <dbReference type="Rhea" id="RHEA:15889"/>
        <dbReference type="ChEBI" id="CHEBI:15377"/>
        <dbReference type="ChEBI" id="CHEBI:28938"/>
        <dbReference type="ChEBI" id="CHEBI:29985"/>
        <dbReference type="ChEBI" id="CHEBI:58359"/>
        <dbReference type="EC" id="3.5.1.2"/>
    </reaction>
</comment>
<dbReference type="EMBL" id="FQXO01000092">
    <property type="protein sequence ID" value="SHH83568.1"/>
    <property type="molecule type" value="Genomic_DNA"/>
</dbReference>
<dbReference type="AlphaFoldDB" id="A0A1M5W809"/>
<feature type="binding site" evidence="10 12">
    <location>
        <begin position="136"/>
        <end position="137"/>
    </location>
    <ligand>
        <name>L-glutamine</name>
        <dbReference type="ChEBI" id="CHEBI:58359"/>
    </ligand>
</feature>
<evidence type="ECO:0000256" key="12">
    <source>
        <dbReference type="PIRSR" id="PIRSR005639-2"/>
    </source>
</evidence>
<dbReference type="Proteomes" id="UP000183967">
    <property type="component" value="Unassembled WGS sequence"/>
</dbReference>
<evidence type="ECO:0000256" key="11">
    <source>
        <dbReference type="PIRSR" id="PIRSR005639-1"/>
    </source>
</evidence>
<feature type="active site" description="Charge relay system" evidence="10 11">
    <location>
        <position position="172"/>
    </location>
</feature>
<dbReference type="Pfam" id="PF01174">
    <property type="entry name" value="SNO"/>
    <property type="match status" value="1"/>
</dbReference>
<evidence type="ECO:0000313" key="14">
    <source>
        <dbReference type="Proteomes" id="UP000183967"/>
    </source>
</evidence>
<dbReference type="PROSITE" id="PS51130">
    <property type="entry name" value="PDXT_SNO_2"/>
    <property type="match status" value="1"/>
</dbReference>
<feature type="active site" description="Charge relay system" evidence="10 11">
    <location>
        <position position="174"/>
    </location>
</feature>
<dbReference type="GO" id="GO:0008614">
    <property type="term" value="P:pyridoxine metabolic process"/>
    <property type="evidence" value="ECO:0007669"/>
    <property type="project" value="TreeGrafter"/>
</dbReference>
<dbReference type="PROSITE" id="PS51273">
    <property type="entry name" value="GATASE_TYPE_1"/>
    <property type="match status" value="1"/>
</dbReference>
<comment type="catalytic activity">
    <reaction evidence="6 10">
        <text>aldehydo-D-ribose 5-phosphate + D-glyceraldehyde 3-phosphate + L-glutamine = pyridoxal 5'-phosphate + L-glutamate + phosphate + 3 H2O + H(+)</text>
        <dbReference type="Rhea" id="RHEA:31507"/>
        <dbReference type="ChEBI" id="CHEBI:15377"/>
        <dbReference type="ChEBI" id="CHEBI:15378"/>
        <dbReference type="ChEBI" id="CHEBI:29985"/>
        <dbReference type="ChEBI" id="CHEBI:43474"/>
        <dbReference type="ChEBI" id="CHEBI:58273"/>
        <dbReference type="ChEBI" id="CHEBI:58359"/>
        <dbReference type="ChEBI" id="CHEBI:59776"/>
        <dbReference type="ChEBI" id="CHEBI:597326"/>
        <dbReference type="EC" id="4.3.3.6"/>
    </reaction>
</comment>
<reference evidence="14" key="1">
    <citation type="submission" date="2016-11" db="EMBL/GenBank/DDBJ databases">
        <authorList>
            <person name="Varghese N."/>
            <person name="Submissions S."/>
        </authorList>
    </citation>
    <scope>NUCLEOTIDE SEQUENCE [LARGE SCALE GENOMIC DNA]</scope>
    <source>
        <strain evidence="14">DSM 13643</strain>
    </source>
</reference>
<keyword evidence="5 10" id="KW-0456">Lyase</keyword>
<comment type="subunit">
    <text evidence="9 10">In the presence of PdxS, forms a dodecamer of heterodimers. Only shows activity in the heterodimer.</text>
</comment>
<dbReference type="PIRSF" id="PIRSF005639">
    <property type="entry name" value="Glut_amidoT_SNO"/>
    <property type="match status" value="1"/>
</dbReference>
<protein>
    <recommendedName>
        <fullName evidence="10">Pyridoxal 5'-phosphate synthase subunit PdxT</fullName>
        <ecNumber evidence="10">4.3.3.6</ecNumber>
    </recommendedName>
    <alternativeName>
        <fullName evidence="10">Pdx2</fullName>
    </alternativeName>
    <alternativeName>
        <fullName evidence="10">Pyridoxal 5'-phosphate synthase glutaminase subunit</fullName>
        <ecNumber evidence="10">3.5.1.2</ecNumber>
    </alternativeName>
</protein>
<dbReference type="SUPFAM" id="SSF52317">
    <property type="entry name" value="Class I glutamine amidotransferase-like"/>
    <property type="match status" value="1"/>
</dbReference>
<keyword evidence="14" id="KW-1185">Reference proteome</keyword>
<dbReference type="GO" id="GO:0036381">
    <property type="term" value="F:pyridoxal 5'-phosphate synthase (glutamine hydrolysing) activity"/>
    <property type="evidence" value="ECO:0007669"/>
    <property type="project" value="UniProtKB-UniRule"/>
</dbReference>
<evidence type="ECO:0000256" key="7">
    <source>
        <dbReference type="ARBA" id="ARBA00049534"/>
    </source>
</evidence>
<sequence>MIKVGVLDFQGSVIEHIEMLEKIEGVEPIRVKYEEQIKEIDGLIIPGGESTTIGKIMKDFNIFLPLKEKILEGMPVWGTCAGMILLAKKIVGQDYSHLGVMDIEVKRNAYGSQIDSFMIEKTIPQVSSKPISLVFIRAPYIEKVGEGVEILSEHEGKIIAAREKNMLATSFHPELTEDESFHRYFVDMIKEKL</sequence>
<dbReference type="Gene3D" id="3.40.50.880">
    <property type="match status" value="1"/>
</dbReference>
<comment type="similarity">
    <text evidence="1 10">Belongs to the glutaminase PdxT/SNO family.</text>
</comment>
<dbReference type="HAMAP" id="MF_01615">
    <property type="entry name" value="PdxT"/>
    <property type="match status" value="1"/>
</dbReference>
<feature type="active site" description="Nucleophile" evidence="10 11">
    <location>
        <position position="80"/>
    </location>
</feature>
<dbReference type="GO" id="GO:0005829">
    <property type="term" value="C:cytosol"/>
    <property type="evidence" value="ECO:0007669"/>
    <property type="project" value="TreeGrafter"/>
</dbReference>
<dbReference type="PANTHER" id="PTHR31559">
    <property type="entry name" value="PYRIDOXAL 5'-PHOSPHATE SYNTHASE SUBUNIT SNO"/>
    <property type="match status" value="1"/>
</dbReference>
<keyword evidence="3 10" id="KW-0663">Pyridoxal phosphate</keyword>
<evidence type="ECO:0000256" key="5">
    <source>
        <dbReference type="ARBA" id="ARBA00023239"/>
    </source>
</evidence>
<accession>A0A1M5W809</accession>
<comment type="pathway">
    <text evidence="10">Cofactor biosynthesis; pyridoxal 5'-phosphate biosynthesis.</text>
</comment>
<dbReference type="GO" id="GO:1903600">
    <property type="term" value="C:glutaminase complex"/>
    <property type="evidence" value="ECO:0007669"/>
    <property type="project" value="TreeGrafter"/>
</dbReference>
<dbReference type="GO" id="GO:0042823">
    <property type="term" value="P:pyridoxal phosphate biosynthetic process"/>
    <property type="evidence" value="ECO:0007669"/>
    <property type="project" value="UniProtKB-UniRule"/>
</dbReference>
<organism evidence="13 14">
    <name type="scientific">Caloranaerobacter azorensis DSM 13643</name>
    <dbReference type="NCBI Taxonomy" id="1121264"/>
    <lineage>
        <taxon>Bacteria</taxon>
        <taxon>Bacillati</taxon>
        <taxon>Bacillota</taxon>
        <taxon>Tissierellia</taxon>
        <taxon>Tissierellales</taxon>
        <taxon>Thermohalobacteraceae</taxon>
        <taxon>Caloranaerobacter</taxon>
    </lineage>
</organism>
<comment type="function">
    <text evidence="8 10">Catalyzes the hydrolysis of glutamine to glutamate and ammonia as part of the biosynthesis of pyridoxal 5'-phosphate. The resulting ammonia molecule is channeled to the active site of PdxS.</text>
</comment>
<keyword evidence="2 10" id="KW-0378">Hydrolase</keyword>
<dbReference type="EC" id="3.5.1.2" evidence="10"/>
<dbReference type="EC" id="4.3.3.6" evidence="10"/>
<evidence type="ECO:0000256" key="2">
    <source>
        <dbReference type="ARBA" id="ARBA00022801"/>
    </source>
</evidence>
<evidence type="ECO:0000256" key="10">
    <source>
        <dbReference type="HAMAP-Rule" id="MF_01615"/>
    </source>
</evidence>
<evidence type="ECO:0000256" key="6">
    <source>
        <dbReference type="ARBA" id="ARBA00047992"/>
    </source>
</evidence>
<dbReference type="OrthoDB" id="9810320at2"/>
<dbReference type="PANTHER" id="PTHR31559:SF0">
    <property type="entry name" value="PYRIDOXAL 5'-PHOSPHATE SYNTHASE SUBUNIT SNO1-RELATED"/>
    <property type="match status" value="1"/>
</dbReference>
<name>A0A1M5W809_9FIRM</name>
<evidence type="ECO:0000256" key="9">
    <source>
        <dbReference type="ARBA" id="ARBA00064749"/>
    </source>
</evidence>
<gene>
    <name evidence="10" type="primary">pdxT</name>
    <name evidence="13" type="ORF">SAMN02745135_02337</name>
</gene>
<dbReference type="InterPro" id="IPR002161">
    <property type="entry name" value="PdxT/SNO"/>
</dbReference>
<evidence type="ECO:0000256" key="8">
    <source>
        <dbReference type="ARBA" id="ARBA00054599"/>
    </source>
</evidence>
<feature type="binding site" evidence="10 12">
    <location>
        <position position="107"/>
    </location>
    <ligand>
        <name>L-glutamine</name>
        <dbReference type="ChEBI" id="CHEBI:58359"/>
    </ligand>
</feature>
<dbReference type="NCBIfam" id="TIGR03800">
    <property type="entry name" value="PLP_synth_Pdx2"/>
    <property type="match status" value="1"/>
</dbReference>
<feature type="binding site" evidence="10 12">
    <location>
        <begin position="48"/>
        <end position="50"/>
    </location>
    <ligand>
        <name>L-glutamine</name>
        <dbReference type="ChEBI" id="CHEBI:58359"/>
    </ligand>
</feature>
<proteinExistence type="inferred from homology"/>
<dbReference type="GO" id="GO:0004359">
    <property type="term" value="F:glutaminase activity"/>
    <property type="evidence" value="ECO:0007669"/>
    <property type="project" value="UniProtKB-UniRule"/>
</dbReference>
<dbReference type="PROSITE" id="PS01236">
    <property type="entry name" value="PDXT_SNO_1"/>
    <property type="match status" value="1"/>
</dbReference>
<dbReference type="FunFam" id="3.40.50.880:FF:000010">
    <property type="entry name" value="uncharacterized protein LOC100176842 isoform X2"/>
    <property type="match status" value="1"/>
</dbReference>
<evidence type="ECO:0000256" key="4">
    <source>
        <dbReference type="ARBA" id="ARBA00022962"/>
    </source>
</evidence>
<dbReference type="GO" id="GO:0006543">
    <property type="term" value="P:L-glutamine catabolic process"/>
    <property type="evidence" value="ECO:0007669"/>
    <property type="project" value="UniProtKB-UniRule"/>
</dbReference>
<dbReference type="RefSeq" id="WP_073197807.1">
    <property type="nucleotide sequence ID" value="NZ_FQXO01000092.1"/>
</dbReference>
<dbReference type="CDD" id="cd01749">
    <property type="entry name" value="GATase1_PB"/>
    <property type="match status" value="1"/>
</dbReference>